<protein>
    <submittedName>
        <fullName evidence="8">Arabinose efflux permease, MFS family</fullName>
    </submittedName>
</protein>
<feature type="transmembrane region" description="Helical" evidence="6">
    <location>
        <begin position="90"/>
        <end position="112"/>
    </location>
</feature>
<keyword evidence="9" id="KW-1185">Reference proteome</keyword>
<evidence type="ECO:0000256" key="2">
    <source>
        <dbReference type="ARBA" id="ARBA00022448"/>
    </source>
</evidence>
<evidence type="ECO:0000256" key="1">
    <source>
        <dbReference type="ARBA" id="ARBA00004651"/>
    </source>
</evidence>
<feature type="transmembrane region" description="Helical" evidence="6">
    <location>
        <begin position="23"/>
        <end position="52"/>
    </location>
</feature>
<dbReference type="InterPro" id="IPR011701">
    <property type="entry name" value="MFS"/>
</dbReference>
<dbReference type="SUPFAM" id="SSF103473">
    <property type="entry name" value="MFS general substrate transporter"/>
    <property type="match status" value="1"/>
</dbReference>
<comment type="subcellular location">
    <subcellularLocation>
        <location evidence="1">Cell membrane</location>
        <topology evidence="1">Multi-pass membrane protein</topology>
    </subcellularLocation>
</comment>
<dbReference type="InterPro" id="IPR020846">
    <property type="entry name" value="MFS_dom"/>
</dbReference>
<dbReference type="RefSeq" id="WP_253837104.1">
    <property type="nucleotide sequence ID" value="NZ_JAMTCS010000009.1"/>
</dbReference>
<keyword evidence="4 6" id="KW-1133">Transmembrane helix</keyword>
<dbReference type="EMBL" id="JAMTCS010000009">
    <property type="protein sequence ID" value="MCP2265758.1"/>
    <property type="molecule type" value="Genomic_DNA"/>
</dbReference>
<feature type="transmembrane region" description="Helical" evidence="6">
    <location>
        <begin position="234"/>
        <end position="255"/>
    </location>
</feature>
<dbReference type="AlphaFoldDB" id="A0A9X2JX26"/>
<dbReference type="GO" id="GO:0005886">
    <property type="term" value="C:plasma membrane"/>
    <property type="evidence" value="ECO:0007669"/>
    <property type="project" value="UniProtKB-SubCell"/>
</dbReference>
<sequence>MTTTSSRPADGASTAAAIHPHRIVAILAVGGIVVAMTQTLVVPIIASLPVIFDAPASQTSWIITVTLLVGAVCTPVSGRLGDLYGKKRMLLVSLAPLALGSAVCAVATTVPVMVTGRALQGLATGFIPLGISMLHDLLPRERTAGAIALMSASLGIGGALGLPFAAAVAELASWRILFWLVTACAVAVGLAVWRSVPAPAAPARVRSRFDHIGVLGLAAGLVALLLAVSQGADWGWGSPLVLGLFGGSVVVLLAWGRWELRTADPLVDLRTTARPAVLLTNLASILVGFAMYAQSLILPQLMQAPTATGFGLGQSMLQMGLWMAPSGLAMTLMSPVGARITRARGPKTTLVVGGLVMALGYGLSTLAMGTLLGLATTAFVAAAGVGLAYGAMPAIILGSVPATEKAAANGFNALMRSIGTSASAAVVGVVLARMSTTVGEHTLPTENGFRVALLLGCGVAVVAAAVAAAIPARGRRDQATSH</sequence>
<comment type="caution">
    <text evidence="8">The sequence shown here is derived from an EMBL/GenBank/DDBJ whole genome shotgun (WGS) entry which is preliminary data.</text>
</comment>
<organism evidence="8 9">
    <name type="scientific">Promicromonospora thailandica</name>
    <dbReference type="NCBI Taxonomy" id="765201"/>
    <lineage>
        <taxon>Bacteria</taxon>
        <taxon>Bacillati</taxon>
        <taxon>Actinomycetota</taxon>
        <taxon>Actinomycetes</taxon>
        <taxon>Micrococcales</taxon>
        <taxon>Promicromonosporaceae</taxon>
        <taxon>Promicromonospora</taxon>
    </lineage>
</organism>
<gene>
    <name evidence="8" type="ORF">APR03_003116</name>
</gene>
<accession>A0A9X2JX26</accession>
<feature type="transmembrane region" description="Helical" evidence="6">
    <location>
        <begin position="276"/>
        <end position="297"/>
    </location>
</feature>
<keyword evidence="5 6" id="KW-0472">Membrane</keyword>
<evidence type="ECO:0000313" key="8">
    <source>
        <dbReference type="EMBL" id="MCP2265758.1"/>
    </source>
</evidence>
<evidence type="ECO:0000259" key="7">
    <source>
        <dbReference type="PROSITE" id="PS50850"/>
    </source>
</evidence>
<proteinExistence type="predicted"/>
<feature type="transmembrane region" description="Helical" evidence="6">
    <location>
        <begin position="58"/>
        <end position="78"/>
    </location>
</feature>
<feature type="transmembrane region" description="Helical" evidence="6">
    <location>
        <begin position="413"/>
        <end position="432"/>
    </location>
</feature>
<keyword evidence="2" id="KW-0813">Transport</keyword>
<evidence type="ECO:0000256" key="5">
    <source>
        <dbReference type="ARBA" id="ARBA00023136"/>
    </source>
</evidence>
<dbReference type="InterPro" id="IPR036259">
    <property type="entry name" value="MFS_trans_sf"/>
</dbReference>
<dbReference type="Gene3D" id="1.20.1250.20">
    <property type="entry name" value="MFS general substrate transporter like domains"/>
    <property type="match status" value="2"/>
</dbReference>
<evidence type="ECO:0000313" key="9">
    <source>
        <dbReference type="Proteomes" id="UP001139493"/>
    </source>
</evidence>
<feature type="transmembrane region" description="Helical" evidence="6">
    <location>
        <begin position="378"/>
        <end position="401"/>
    </location>
</feature>
<feature type="transmembrane region" description="Helical" evidence="6">
    <location>
        <begin position="145"/>
        <end position="164"/>
    </location>
</feature>
<dbReference type="PROSITE" id="PS50850">
    <property type="entry name" value="MFS"/>
    <property type="match status" value="1"/>
</dbReference>
<feature type="transmembrane region" description="Helical" evidence="6">
    <location>
        <begin position="350"/>
        <end position="372"/>
    </location>
</feature>
<dbReference type="PANTHER" id="PTHR42718:SF9">
    <property type="entry name" value="MAJOR FACILITATOR SUPERFAMILY MULTIDRUG TRANSPORTER MFSC"/>
    <property type="match status" value="1"/>
</dbReference>
<feature type="transmembrane region" description="Helical" evidence="6">
    <location>
        <begin position="208"/>
        <end position="228"/>
    </location>
</feature>
<evidence type="ECO:0000256" key="6">
    <source>
        <dbReference type="SAM" id="Phobius"/>
    </source>
</evidence>
<evidence type="ECO:0000256" key="4">
    <source>
        <dbReference type="ARBA" id="ARBA00022989"/>
    </source>
</evidence>
<feature type="transmembrane region" description="Helical" evidence="6">
    <location>
        <begin position="317"/>
        <end position="338"/>
    </location>
</feature>
<dbReference type="Proteomes" id="UP001139493">
    <property type="component" value="Unassembled WGS sequence"/>
</dbReference>
<feature type="transmembrane region" description="Helical" evidence="6">
    <location>
        <begin position="118"/>
        <end position="138"/>
    </location>
</feature>
<feature type="domain" description="Major facilitator superfamily (MFS) profile" evidence="7">
    <location>
        <begin position="23"/>
        <end position="475"/>
    </location>
</feature>
<feature type="transmembrane region" description="Helical" evidence="6">
    <location>
        <begin position="176"/>
        <end position="196"/>
    </location>
</feature>
<feature type="transmembrane region" description="Helical" evidence="6">
    <location>
        <begin position="452"/>
        <end position="472"/>
    </location>
</feature>
<evidence type="ECO:0000256" key="3">
    <source>
        <dbReference type="ARBA" id="ARBA00022692"/>
    </source>
</evidence>
<dbReference type="PANTHER" id="PTHR42718">
    <property type="entry name" value="MAJOR FACILITATOR SUPERFAMILY MULTIDRUG TRANSPORTER MFSC"/>
    <property type="match status" value="1"/>
</dbReference>
<dbReference type="Pfam" id="PF07690">
    <property type="entry name" value="MFS_1"/>
    <property type="match status" value="2"/>
</dbReference>
<keyword evidence="3 6" id="KW-0812">Transmembrane</keyword>
<dbReference type="CDD" id="cd17504">
    <property type="entry name" value="MFS_MMR_MDR_like"/>
    <property type="match status" value="1"/>
</dbReference>
<reference evidence="8" key="1">
    <citation type="submission" date="2022-06" db="EMBL/GenBank/DDBJ databases">
        <title>Genomic Encyclopedia of Archaeal and Bacterial Type Strains, Phase II (KMG-II): from individual species to whole genera.</title>
        <authorList>
            <person name="Goeker M."/>
        </authorList>
    </citation>
    <scope>NUCLEOTIDE SEQUENCE</scope>
    <source>
        <strain evidence="8">DSM 26652</strain>
    </source>
</reference>
<dbReference type="GO" id="GO:0022857">
    <property type="term" value="F:transmembrane transporter activity"/>
    <property type="evidence" value="ECO:0007669"/>
    <property type="project" value="InterPro"/>
</dbReference>
<name>A0A9X2JX26_9MICO</name>